<comment type="pathway">
    <text evidence="10">Amino-acid metabolism; tryptophan metabolism.</text>
</comment>
<sequence length="808" mass="89640">MICSRPRLKTLVLNDQQNRQFMAEVLGRYGQRCVFNDAAKIFIPSESCGEWSILREASDLHAVAEPSHPFLVNFVDLLKEGDVATFGLHSNFIARVASRTVSKVLSNTVDLTVVLLCLEMLQTKGTLMEIIKHNIRRMSFRSVHDSLKLLRDFVENFPGPSKLSSEDVDLLVNAIHFAFLKSLPDTDEQNFDVTEFILLQSFDARLPFSFALVEGVVAPEPDLTAEDFKSSSSCIHVLVFSFALIESERNTQKQSYHDSFLNLIPLELKNIHDKILASGVQIVICQKAVNSGLKIALKRCKVICVELFGQKRTKAVTQLSGARKVRCWNDHVHLEQHMGMIDAIEFLDVGTEPWIVFKKANSRVSSIIFSETPEFLEQTEVLVSKCLILLNLAVRKIALPSRVVKEKLFGSIRCFANFDHTDALNLESRLTEDEKLIRDSARQYCQEKLLPRVVEATRKEMFHKEIYSEMGNLGLLGPTIDGYGCPGVSSVAYGLIAREVERVDSGYRSAMSVQSSLVMGPIAEYGTEEQKQRFLPRLARGELIGCFGLTEPNHGSDPGGMECRAIYDSASKKYVLNGTKTWITSSPIADIAVVWAKDQTGTIRGFIVERGMDGFTTPVIEGKFSLRASVTGQICLSDVQVPAENAFPSIKGLAGPFGCLNNARYGIAWGVLGAAEACYTAARQYTLDRIQFKRPLAANQLIQKKLADALTEISIGLHSCLQVGRLKDEKKVAPEMISLIKRNSCGKAIEIARACRDMLGGNGIVDEYHVMRHVMNLEAVNTYEGTHDIHALILGRAITGIQAFAPKG</sequence>
<dbReference type="InterPro" id="IPR009075">
    <property type="entry name" value="AcylCo_DH/oxidase_C"/>
</dbReference>
<dbReference type="InterPro" id="IPR002423">
    <property type="entry name" value="Cpn60/GroEL/TCP-1"/>
</dbReference>
<dbReference type="AlphaFoldDB" id="A0A7R9G850"/>
<keyword evidence="17" id="KW-1185">Reference proteome</keyword>
<dbReference type="FunFam" id="1.10.540.10:FF:000003">
    <property type="entry name" value="glutaryl-CoA dehydrogenase, mitochondrial"/>
    <property type="match status" value="1"/>
</dbReference>
<evidence type="ECO:0000256" key="8">
    <source>
        <dbReference type="ARBA" id="ARBA00023128"/>
    </source>
</evidence>
<comment type="catalytic activity">
    <reaction evidence="12">
        <text>glutaryl-CoA + oxidized [electron-transfer flavoprotein] + 2 H(+) = (2E)-butenoyl-CoA + reduced [electron-transfer flavoprotein] + CO2</text>
        <dbReference type="Rhea" id="RHEA:13389"/>
        <dbReference type="Rhea" id="RHEA-COMP:10685"/>
        <dbReference type="Rhea" id="RHEA-COMP:10686"/>
        <dbReference type="ChEBI" id="CHEBI:15378"/>
        <dbReference type="ChEBI" id="CHEBI:16526"/>
        <dbReference type="ChEBI" id="CHEBI:57332"/>
        <dbReference type="ChEBI" id="CHEBI:57378"/>
        <dbReference type="ChEBI" id="CHEBI:57692"/>
        <dbReference type="ChEBI" id="CHEBI:58307"/>
        <dbReference type="EC" id="1.3.8.6"/>
    </reaction>
</comment>
<dbReference type="GO" id="GO:0046949">
    <property type="term" value="P:fatty-acyl-CoA biosynthetic process"/>
    <property type="evidence" value="ECO:0007669"/>
    <property type="project" value="TreeGrafter"/>
</dbReference>
<feature type="domain" description="Acyl-CoA dehydrogenase/oxidase N-terminal" evidence="15">
    <location>
        <begin position="431"/>
        <end position="542"/>
    </location>
</feature>
<dbReference type="FunFam" id="2.40.110.10:FF:000008">
    <property type="entry name" value="Glutaryl-CoA dehydrogenase, mitochondrial"/>
    <property type="match status" value="1"/>
</dbReference>
<accession>A0A7R9G850</accession>
<dbReference type="Pfam" id="PF02771">
    <property type="entry name" value="Acyl-CoA_dh_N"/>
    <property type="match status" value="1"/>
</dbReference>
<evidence type="ECO:0000256" key="10">
    <source>
        <dbReference type="ARBA" id="ARBA00037927"/>
    </source>
</evidence>
<dbReference type="InterPro" id="IPR027409">
    <property type="entry name" value="GroEL-like_apical_dom_sf"/>
</dbReference>
<keyword evidence="8" id="KW-0496">Mitochondrion</keyword>
<proteinExistence type="inferred from homology"/>
<evidence type="ECO:0000256" key="3">
    <source>
        <dbReference type="ARBA" id="ARBA00009347"/>
    </source>
</evidence>
<evidence type="ECO:0000256" key="11">
    <source>
        <dbReference type="ARBA" id="ARBA00039033"/>
    </source>
</evidence>
<evidence type="ECO:0000259" key="15">
    <source>
        <dbReference type="Pfam" id="PF02771"/>
    </source>
</evidence>
<evidence type="ECO:0000256" key="7">
    <source>
        <dbReference type="ARBA" id="ARBA00023002"/>
    </source>
</evidence>
<reference evidence="16" key="1">
    <citation type="submission" date="2020-11" db="EMBL/GenBank/DDBJ databases">
        <authorList>
            <person name="Tran Van P."/>
        </authorList>
    </citation>
    <scope>NUCLEOTIDE SEQUENCE</scope>
</reference>
<dbReference type="PANTHER" id="PTHR42807:SF1">
    <property type="entry name" value="GLUTARYL-COA DEHYDROGENASE, MITOCHONDRIAL"/>
    <property type="match status" value="1"/>
</dbReference>
<dbReference type="GO" id="GO:0033539">
    <property type="term" value="P:fatty acid beta-oxidation using acyl-CoA dehydrogenase"/>
    <property type="evidence" value="ECO:0007669"/>
    <property type="project" value="TreeGrafter"/>
</dbReference>
<dbReference type="InterPro" id="IPR037069">
    <property type="entry name" value="AcylCoA_DH/ox_N_sf"/>
</dbReference>
<evidence type="ECO:0000256" key="5">
    <source>
        <dbReference type="ARBA" id="ARBA00022827"/>
    </source>
</evidence>
<gene>
    <name evidence="16" type="ORF">NMOB1V02_LOCUS529</name>
</gene>
<dbReference type="GO" id="GO:0050660">
    <property type="term" value="F:flavin adenine dinucleotide binding"/>
    <property type="evidence" value="ECO:0007669"/>
    <property type="project" value="InterPro"/>
</dbReference>
<dbReference type="InterPro" id="IPR046373">
    <property type="entry name" value="Acyl-CoA_Oxase/DH_mid-dom_sf"/>
</dbReference>
<feature type="domain" description="Acyl-CoA dehydrogenase/oxidase C-terminal" evidence="13">
    <location>
        <begin position="658"/>
        <end position="798"/>
    </location>
</feature>
<evidence type="ECO:0000256" key="9">
    <source>
        <dbReference type="ARBA" id="ARBA00037899"/>
    </source>
</evidence>
<comment type="subcellular location">
    <subcellularLocation>
        <location evidence="2">Mitochondrion matrix</location>
    </subcellularLocation>
</comment>
<evidence type="ECO:0000256" key="6">
    <source>
        <dbReference type="ARBA" id="ARBA00022946"/>
    </source>
</evidence>
<dbReference type="FunFam" id="1.20.140.10:FF:000006">
    <property type="entry name" value="Glutaryl-CoA dehydrogenase, mitochondrial"/>
    <property type="match status" value="1"/>
</dbReference>
<dbReference type="Pfam" id="PF00441">
    <property type="entry name" value="Acyl-CoA_dh_1"/>
    <property type="match status" value="1"/>
</dbReference>
<dbReference type="PANTHER" id="PTHR42807">
    <property type="entry name" value="GLUTARYL-COA DEHYDROGENASE, MITOCHONDRIAL"/>
    <property type="match status" value="1"/>
</dbReference>
<dbReference type="EMBL" id="CAJPEX010000046">
    <property type="protein sequence ID" value="CAG0912756.1"/>
    <property type="molecule type" value="Genomic_DNA"/>
</dbReference>
<evidence type="ECO:0000256" key="2">
    <source>
        <dbReference type="ARBA" id="ARBA00004305"/>
    </source>
</evidence>
<feature type="domain" description="Acyl-CoA oxidase/dehydrogenase middle" evidence="14">
    <location>
        <begin position="546"/>
        <end position="639"/>
    </location>
</feature>
<dbReference type="GO" id="GO:0005759">
    <property type="term" value="C:mitochondrial matrix"/>
    <property type="evidence" value="ECO:0007669"/>
    <property type="project" value="UniProtKB-SubCell"/>
</dbReference>
<dbReference type="OrthoDB" id="435240at2759"/>
<dbReference type="EC" id="1.3.8.6" evidence="11"/>
<evidence type="ECO:0000256" key="12">
    <source>
        <dbReference type="ARBA" id="ARBA00049493"/>
    </source>
</evidence>
<dbReference type="GO" id="GO:0005524">
    <property type="term" value="F:ATP binding"/>
    <property type="evidence" value="ECO:0007669"/>
    <property type="project" value="InterPro"/>
</dbReference>
<dbReference type="Gene3D" id="1.10.540.10">
    <property type="entry name" value="Acyl-CoA dehydrogenase/oxidase, N-terminal domain"/>
    <property type="match status" value="1"/>
</dbReference>
<dbReference type="GO" id="GO:0005743">
    <property type="term" value="C:mitochondrial inner membrane"/>
    <property type="evidence" value="ECO:0007669"/>
    <property type="project" value="TreeGrafter"/>
</dbReference>
<dbReference type="InterPro" id="IPR006089">
    <property type="entry name" value="Acyl-CoA_DH_CS"/>
</dbReference>
<evidence type="ECO:0000256" key="4">
    <source>
        <dbReference type="ARBA" id="ARBA00022630"/>
    </source>
</evidence>
<dbReference type="Gene3D" id="2.40.110.10">
    <property type="entry name" value="Butyryl-CoA Dehydrogenase, subunit A, domain 2"/>
    <property type="match status" value="1"/>
</dbReference>
<comment type="cofactor">
    <cofactor evidence="1">
        <name>FAD</name>
        <dbReference type="ChEBI" id="CHEBI:57692"/>
    </cofactor>
</comment>
<organism evidence="16">
    <name type="scientific">Notodromas monacha</name>
    <dbReference type="NCBI Taxonomy" id="399045"/>
    <lineage>
        <taxon>Eukaryota</taxon>
        <taxon>Metazoa</taxon>
        <taxon>Ecdysozoa</taxon>
        <taxon>Arthropoda</taxon>
        <taxon>Crustacea</taxon>
        <taxon>Oligostraca</taxon>
        <taxon>Ostracoda</taxon>
        <taxon>Podocopa</taxon>
        <taxon>Podocopida</taxon>
        <taxon>Cypridocopina</taxon>
        <taxon>Cypridoidea</taxon>
        <taxon>Cyprididae</taxon>
        <taxon>Notodromas</taxon>
    </lineage>
</organism>
<evidence type="ECO:0000259" key="14">
    <source>
        <dbReference type="Pfam" id="PF02770"/>
    </source>
</evidence>
<dbReference type="Gene3D" id="1.20.140.10">
    <property type="entry name" value="Butyryl-CoA Dehydrogenase, subunit A, domain 3"/>
    <property type="match status" value="1"/>
</dbReference>
<dbReference type="SUPFAM" id="SSF56645">
    <property type="entry name" value="Acyl-CoA dehydrogenase NM domain-like"/>
    <property type="match status" value="1"/>
</dbReference>
<dbReference type="InterPro" id="IPR013786">
    <property type="entry name" value="AcylCoA_DH/ox_N"/>
</dbReference>
<dbReference type="SUPFAM" id="SSF47203">
    <property type="entry name" value="Acyl-CoA dehydrogenase C-terminal domain-like"/>
    <property type="match status" value="1"/>
</dbReference>
<name>A0A7R9G850_9CRUS</name>
<evidence type="ECO:0000256" key="1">
    <source>
        <dbReference type="ARBA" id="ARBA00001974"/>
    </source>
</evidence>
<dbReference type="GO" id="GO:0004361">
    <property type="term" value="F:glutaryl-CoA dehydrogenase activity"/>
    <property type="evidence" value="ECO:0007669"/>
    <property type="project" value="UniProtKB-EC"/>
</dbReference>
<keyword evidence="7" id="KW-0560">Oxidoreductase</keyword>
<evidence type="ECO:0000259" key="13">
    <source>
        <dbReference type="Pfam" id="PF00441"/>
    </source>
</evidence>
<dbReference type="SUPFAM" id="SSF52029">
    <property type="entry name" value="GroEL apical domain-like"/>
    <property type="match status" value="1"/>
</dbReference>
<dbReference type="InterPro" id="IPR009100">
    <property type="entry name" value="AcylCoA_DH/oxidase_NM_dom_sf"/>
</dbReference>
<dbReference type="Pfam" id="PF00118">
    <property type="entry name" value="Cpn60_TCP1"/>
    <property type="match status" value="1"/>
</dbReference>
<evidence type="ECO:0000313" key="17">
    <source>
        <dbReference type="Proteomes" id="UP000678499"/>
    </source>
</evidence>
<dbReference type="GO" id="GO:0000062">
    <property type="term" value="F:fatty-acyl-CoA binding"/>
    <property type="evidence" value="ECO:0007669"/>
    <property type="project" value="TreeGrafter"/>
</dbReference>
<comment type="similarity">
    <text evidence="3">Belongs to the acyl-CoA dehydrogenase family.</text>
</comment>
<dbReference type="InterPro" id="IPR052033">
    <property type="entry name" value="Glutaryl-CoA_DH_mitochondrial"/>
</dbReference>
<dbReference type="InterPro" id="IPR006091">
    <property type="entry name" value="Acyl-CoA_Oxase/DH_mid-dom"/>
</dbReference>
<protein>
    <recommendedName>
        <fullName evidence="11">glutaryl-CoA dehydrogenase (ETF)</fullName>
        <ecNumber evidence="11">1.3.8.6</ecNumber>
    </recommendedName>
</protein>
<dbReference type="PROSITE" id="PS00073">
    <property type="entry name" value="ACYL_COA_DH_2"/>
    <property type="match status" value="1"/>
</dbReference>
<dbReference type="Pfam" id="PF02770">
    <property type="entry name" value="Acyl-CoA_dh_M"/>
    <property type="match status" value="1"/>
</dbReference>
<keyword evidence="6" id="KW-0809">Transit peptide</keyword>
<comment type="pathway">
    <text evidence="9">Amino-acid metabolism; lysine degradation.</text>
</comment>
<keyword evidence="4" id="KW-0285">Flavoprotein</keyword>
<dbReference type="EMBL" id="OA882083">
    <property type="protein sequence ID" value="CAD7272604.1"/>
    <property type="molecule type" value="Genomic_DNA"/>
</dbReference>
<evidence type="ECO:0000313" key="16">
    <source>
        <dbReference type="EMBL" id="CAD7272604.1"/>
    </source>
</evidence>
<dbReference type="InterPro" id="IPR036250">
    <property type="entry name" value="AcylCo_DH-like_C"/>
</dbReference>
<keyword evidence="5" id="KW-0274">FAD</keyword>
<dbReference type="Proteomes" id="UP000678499">
    <property type="component" value="Unassembled WGS sequence"/>
</dbReference>
<dbReference type="Gene3D" id="3.50.7.10">
    <property type="entry name" value="GroEL"/>
    <property type="match status" value="1"/>
</dbReference>
<dbReference type="CDD" id="cd01151">
    <property type="entry name" value="GCD"/>
    <property type="match status" value="1"/>
</dbReference>